<feature type="coiled-coil region" evidence="1">
    <location>
        <begin position="33"/>
        <end position="60"/>
    </location>
</feature>
<name>A0AAN5D9U3_9BILA</name>
<gene>
    <name evidence="3" type="ORF">PMAYCL1PPCAC_28537</name>
</gene>
<dbReference type="EMBL" id="BTRK01000006">
    <property type="protein sequence ID" value="GMR58342.1"/>
    <property type="molecule type" value="Genomic_DNA"/>
</dbReference>
<keyword evidence="1" id="KW-0175">Coiled coil</keyword>
<protein>
    <submittedName>
        <fullName evidence="3">Uncharacterized protein</fullName>
    </submittedName>
</protein>
<sequence>MLQDISQQQNEVYQMSSELSTWYERYNQLSYKNIEMETQLLEKTEEIKNLNAEADYWNKQYNDLVYKNEEMEDSAFLEEAAAADEGHAVEEKDVTSDDES</sequence>
<evidence type="ECO:0000313" key="4">
    <source>
        <dbReference type="Proteomes" id="UP001328107"/>
    </source>
</evidence>
<proteinExistence type="predicted"/>
<keyword evidence="4" id="KW-1185">Reference proteome</keyword>
<comment type="caution">
    <text evidence="3">The sequence shown here is derived from an EMBL/GenBank/DDBJ whole genome shotgun (WGS) entry which is preliminary data.</text>
</comment>
<organism evidence="3 4">
    <name type="scientific">Pristionchus mayeri</name>
    <dbReference type="NCBI Taxonomy" id="1317129"/>
    <lineage>
        <taxon>Eukaryota</taxon>
        <taxon>Metazoa</taxon>
        <taxon>Ecdysozoa</taxon>
        <taxon>Nematoda</taxon>
        <taxon>Chromadorea</taxon>
        <taxon>Rhabditida</taxon>
        <taxon>Rhabditina</taxon>
        <taxon>Diplogasteromorpha</taxon>
        <taxon>Diplogasteroidea</taxon>
        <taxon>Neodiplogasteridae</taxon>
        <taxon>Pristionchus</taxon>
    </lineage>
</organism>
<reference evidence="4" key="1">
    <citation type="submission" date="2022-10" db="EMBL/GenBank/DDBJ databases">
        <title>Genome assembly of Pristionchus species.</title>
        <authorList>
            <person name="Yoshida K."/>
            <person name="Sommer R.J."/>
        </authorList>
    </citation>
    <scope>NUCLEOTIDE SEQUENCE [LARGE SCALE GENOMIC DNA]</scope>
    <source>
        <strain evidence="4">RS5460</strain>
    </source>
</reference>
<accession>A0AAN5D9U3</accession>
<evidence type="ECO:0000313" key="3">
    <source>
        <dbReference type="EMBL" id="GMR58342.1"/>
    </source>
</evidence>
<feature type="non-terminal residue" evidence="3">
    <location>
        <position position="100"/>
    </location>
</feature>
<dbReference type="AlphaFoldDB" id="A0AAN5D9U3"/>
<feature type="compositionally biased region" description="Basic and acidic residues" evidence="2">
    <location>
        <begin position="84"/>
        <end position="100"/>
    </location>
</feature>
<evidence type="ECO:0000256" key="1">
    <source>
        <dbReference type="SAM" id="Coils"/>
    </source>
</evidence>
<evidence type="ECO:0000256" key="2">
    <source>
        <dbReference type="SAM" id="MobiDB-lite"/>
    </source>
</evidence>
<feature type="region of interest" description="Disordered" evidence="2">
    <location>
        <begin position="77"/>
        <end position="100"/>
    </location>
</feature>
<dbReference type="Proteomes" id="UP001328107">
    <property type="component" value="Unassembled WGS sequence"/>
</dbReference>